<proteinExistence type="predicted"/>
<reference evidence="1 2" key="2">
    <citation type="submission" date="2018-11" db="EMBL/GenBank/DDBJ databases">
        <authorList>
            <consortium name="Pathogen Informatics"/>
        </authorList>
    </citation>
    <scope>NUCLEOTIDE SEQUENCE [LARGE SCALE GENOMIC DNA]</scope>
</reference>
<evidence type="ECO:0000313" key="2">
    <source>
        <dbReference type="Proteomes" id="UP000271162"/>
    </source>
</evidence>
<evidence type="ECO:0000313" key="3">
    <source>
        <dbReference type="WBParaSite" id="NBR_0001820401-mRNA-1"/>
    </source>
</evidence>
<evidence type="ECO:0000313" key="1">
    <source>
        <dbReference type="EMBL" id="VDL81926.1"/>
    </source>
</evidence>
<dbReference type="EMBL" id="UYSL01023250">
    <property type="protein sequence ID" value="VDL81926.1"/>
    <property type="molecule type" value="Genomic_DNA"/>
</dbReference>
<dbReference type="Proteomes" id="UP000271162">
    <property type="component" value="Unassembled WGS sequence"/>
</dbReference>
<keyword evidence="2" id="KW-1185">Reference proteome</keyword>
<organism evidence="3">
    <name type="scientific">Nippostrongylus brasiliensis</name>
    <name type="common">Rat hookworm</name>
    <dbReference type="NCBI Taxonomy" id="27835"/>
    <lineage>
        <taxon>Eukaryota</taxon>
        <taxon>Metazoa</taxon>
        <taxon>Ecdysozoa</taxon>
        <taxon>Nematoda</taxon>
        <taxon>Chromadorea</taxon>
        <taxon>Rhabditida</taxon>
        <taxon>Rhabditina</taxon>
        <taxon>Rhabditomorpha</taxon>
        <taxon>Strongyloidea</taxon>
        <taxon>Heligmosomidae</taxon>
        <taxon>Nippostrongylus</taxon>
    </lineage>
</organism>
<dbReference type="AlphaFoldDB" id="A0A0N4YM33"/>
<name>A0A0N4YM33_NIPBR</name>
<sequence>MRLSSQISTTNAIKTPQAVVIRPGKITVNNQKAPTSCFAAVDIQPALNVLVIGSDQDDLTIMIVKKTAETLAEDGSEVTSLLPFSAPPSPYIANRVCTKEENYGLKTLINASSSFAAFDRN</sequence>
<protein>
    <submittedName>
        <fullName evidence="3">MSP domain-containing protein</fullName>
    </submittedName>
</protein>
<gene>
    <name evidence="1" type="ORF">NBR_LOCUS18205</name>
</gene>
<dbReference type="WBParaSite" id="NBR_0001820401-mRNA-1">
    <property type="protein sequence ID" value="NBR_0001820401-mRNA-1"/>
    <property type="gene ID" value="NBR_0001820401"/>
</dbReference>
<reference evidence="3" key="1">
    <citation type="submission" date="2017-02" db="UniProtKB">
        <authorList>
            <consortium name="WormBaseParasite"/>
        </authorList>
    </citation>
    <scope>IDENTIFICATION</scope>
</reference>
<accession>A0A0N4YM33</accession>